<sequence>MASACSPVSPMRLAAAPRHLAMCRFTSQNGQPDEALSPAQCVAALQKALAEGKAPPEIVVSGPGDPLAEARRTMDLLEAVRAVAPGIPVRLVTAGLGLAAVIDELRDLGVELVTVQVNAVNAEMAQALYAWVRPGVLTLRAAEAAGALLAGQREAMEALRDIDMATEVEFLLVPDVNGAHVAEVAAWAAGFGAQGLSILPARSSAVPHTDNPREPGDAEMLAAVATAQEFLPAMDGRSCMAQEESGLDDSALYDATKPFVAVATSDGVNVDAHLGKAERLLVYEIRQGEVALAGSRPCPPKGGGEARWQTLAETLADCRALIAASAGESPRQALLEHGLPVVTGSSTVEEAVARVFGVAPNMGIVRGR</sequence>
<organism evidence="12 13">
    <name type="scientific">Alkalidesulfovibrio alkalitolerans DSM 16529</name>
    <dbReference type="NCBI Taxonomy" id="1121439"/>
    <lineage>
        <taxon>Bacteria</taxon>
        <taxon>Pseudomonadati</taxon>
        <taxon>Thermodesulfobacteriota</taxon>
        <taxon>Desulfovibrionia</taxon>
        <taxon>Desulfovibrionales</taxon>
        <taxon>Desulfovibrionaceae</taxon>
        <taxon>Alkalidesulfovibrio</taxon>
    </lineage>
</organism>
<dbReference type="SUPFAM" id="SSF102114">
    <property type="entry name" value="Radical SAM enzymes"/>
    <property type="match status" value="1"/>
</dbReference>
<evidence type="ECO:0000256" key="8">
    <source>
        <dbReference type="ARBA" id="ARBA00023014"/>
    </source>
</evidence>
<dbReference type="Pfam" id="PF04055">
    <property type="entry name" value="Radical_SAM"/>
    <property type="match status" value="1"/>
</dbReference>
<evidence type="ECO:0000256" key="7">
    <source>
        <dbReference type="ARBA" id="ARBA00023004"/>
    </source>
</evidence>
<dbReference type="SUPFAM" id="SSF53146">
    <property type="entry name" value="Nitrogenase accessory factor-like"/>
    <property type="match status" value="1"/>
</dbReference>
<keyword evidence="5" id="KW-0949">S-adenosyl-L-methionine</keyword>
<gene>
    <name evidence="12" type="ORF">dsat_0691</name>
</gene>
<dbReference type="GO" id="GO:0016829">
    <property type="term" value="F:lyase activity"/>
    <property type="evidence" value="ECO:0007669"/>
    <property type="project" value="UniProtKB-KW"/>
</dbReference>
<dbReference type="PATRIC" id="fig|1121439.3.peg.2051"/>
<evidence type="ECO:0000256" key="9">
    <source>
        <dbReference type="ARBA" id="ARBA00023231"/>
    </source>
</evidence>
<feature type="domain" description="Radical SAM core" evidence="11">
    <location>
        <begin position="1"/>
        <end position="237"/>
    </location>
</feature>
<dbReference type="InterPro" id="IPR058240">
    <property type="entry name" value="rSAM_sf"/>
</dbReference>
<evidence type="ECO:0000313" key="12">
    <source>
        <dbReference type="EMBL" id="EPR32339.1"/>
    </source>
</evidence>
<dbReference type="GO" id="GO:0051539">
    <property type="term" value="F:4 iron, 4 sulfur cluster binding"/>
    <property type="evidence" value="ECO:0007669"/>
    <property type="project" value="UniProtKB-KW"/>
</dbReference>
<accession>S7UEV3</accession>
<dbReference type="eggNOG" id="COG0535">
    <property type="taxonomic scope" value="Bacteria"/>
</dbReference>
<dbReference type="InterPro" id="IPR036105">
    <property type="entry name" value="DiNase_FeMo-co_biosyn_sf"/>
</dbReference>
<evidence type="ECO:0000259" key="11">
    <source>
        <dbReference type="PROSITE" id="PS51918"/>
    </source>
</evidence>
<name>S7UEV3_9BACT</name>
<dbReference type="Proteomes" id="UP000014975">
    <property type="component" value="Unassembled WGS sequence"/>
</dbReference>
<dbReference type="STRING" id="1121439.dsat_0691"/>
<protein>
    <submittedName>
        <fullName evidence="12">Dinitrogenase iron-molybdenum cofactor biosynthesis protein</fullName>
    </submittedName>
</protein>
<dbReference type="RefSeq" id="WP_020887388.1">
    <property type="nucleotide sequence ID" value="NZ_ATHI01000027.1"/>
</dbReference>
<comment type="similarity">
    <text evidence="3">Belongs to the radical SAM superfamily. NifB family.</text>
</comment>
<evidence type="ECO:0000256" key="5">
    <source>
        <dbReference type="ARBA" id="ARBA00022691"/>
    </source>
</evidence>
<proteinExistence type="inferred from homology"/>
<dbReference type="InterPro" id="IPR003731">
    <property type="entry name" value="Di-Nase_FeMo-co_biosynth"/>
</dbReference>
<evidence type="ECO:0000313" key="13">
    <source>
        <dbReference type="Proteomes" id="UP000014975"/>
    </source>
</evidence>
<dbReference type="InterPro" id="IPR013785">
    <property type="entry name" value="Aldolase_TIM"/>
</dbReference>
<dbReference type="PANTHER" id="PTHR43787">
    <property type="entry name" value="FEMO COFACTOR BIOSYNTHESIS PROTEIN NIFB-RELATED"/>
    <property type="match status" value="1"/>
</dbReference>
<dbReference type="Pfam" id="PF02579">
    <property type="entry name" value="Nitro_FeMo-Co"/>
    <property type="match status" value="1"/>
</dbReference>
<evidence type="ECO:0000256" key="3">
    <source>
        <dbReference type="ARBA" id="ARBA00006804"/>
    </source>
</evidence>
<dbReference type="Gene3D" id="3.20.20.70">
    <property type="entry name" value="Aldolase class I"/>
    <property type="match status" value="1"/>
</dbReference>
<dbReference type="InterPro" id="IPR007197">
    <property type="entry name" value="rSAM"/>
</dbReference>
<keyword evidence="4" id="KW-0004">4Fe-4S</keyword>
<comment type="cofactor">
    <cofactor evidence="1">
        <name>[4Fe-4S] cluster</name>
        <dbReference type="ChEBI" id="CHEBI:49883"/>
    </cofactor>
</comment>
<keyword evidence="6" id="KW-0479">Metal-binding</keyword>
<comment type="pathway">
    <text evidence="2">Cofactor biosynthesis; Fe-Mo cofactor biosynthesis.</text>
</comment>
<dbReference type="PANTHER" id="PTHR43787:SF13">
    <property type="entry name" value="FEMO COFACTOR BIOSYNTHESIS PROTEIN NIFB"/>
    <property type="match status" value="1"/>
</dbReference>
<keyword evidence="9" id="KW-0535">Nitrogen fixation</keyword>
<keyword evidence="7" id="KW-0408">Iron</keyword>
<keyword evidence="8" id="KW-0411">Iron-sulfur</keyword>
<evidence type="ECO:0000256" key="1">
    <source>
        <dbReference type="ARBA" id="ARBA00001966"/>
    </source>
</evidence>
<reference evidence="12 13" key="1">
    <citation type="journal article" date="2013" name="Genome Announc.">
        <title>Draft genome sequences for three mercury-methylating, sulfate-reducing bacteria.</title>
        <authorList>
            <person name="Brown S.D."/>
            <person name="Hurt R.A.Jr."/>
            <person name="Gilmour C.C."/>
            <person name="Elias D.A."/>
        </authorList>
    </citation>
    <scope>NUCLEOTIDE SEQUENCE [LARGE SCALE GENOMIC DNA]</scope>
    <source>
        <strain evidence="12 13">DSM 16529</strain>
    </source>
</reference>
<dbReference type="AlphaFoldDB" id="S7UEV3"/>
<evidence type="ECO:0000256" key="2">
    <source>
        <dbReference type="ARBA" id="ARBA00005155"/>
    </source>
</evidence>
<keyword evidence="10" id="KW-0456">Lyase</keyword>
<comment type="caution">
    <text evidence="12">The sequence shown here is derived from an EMBL/GenBank/DDBJ whole genome shotgun (WGS) entry which is preliminary data.</text>
</comment>
<dbReference type="GO" id="GO:0046872">
    <property type="term" value="F:metal ion binding"/>
    <property type="evidence" value="ECO:0007669"/>
    <property type="project" value="UniProtKB-KW"/>
</dbReference>
<dbReference type="Gene3D" id="3.30.420.130">
    <property type="entry name" value="Dinitrogenase iron-molybdenum cofactor biosynthesis domain"/>
    <property type="match status" value="1"/>
</dbReference>
<evidence type="ECO:0000256" key="4">
    <source>
        <dbReference type="ARBA" id="ARBA00022485"/>
    </source>
</evidence>
<keyword evidence="13" id="KW-1185">Reference proteome</keyword>
<evidence type="ECO:0000256" key="10">
    <source>
        <dbReference type="ARBA" id="ARBA00023239"/>
    </source>
</evidence>
<evidence type="ECO:0000256" key="6">
    <source>
        <dbReference type="ARBA" id="ARBA00022723"/>
    </source>
</evidence>
<dbReference type="EMBL" id="ATHI01000027">
    <property type="protein sequence ID" value="EPR32339.1"/>
    <property type="molecule type" value="Genomic_DNA"/>
</dbReference>
<dbReference type="CDD" id="cd01335">
    <property type="entry name" value="Radical_SAM"/>
    <property type="match status" value="1"/>
</dbReference>
<dbReference type="PROSITE" id="PS51918">
    <property type="entry name" value="RADICAL_SAM"/>
    <property type="match status" value="1"/>
</dbReference>